<feature type="transmembrane region" description="Helical" evidence="5">
    <location>
        <begin position="284"/>
        <end position="306"/>
    </location>
</feature>
<dbReference type="EMBL" id="JBHTIU010000027">
    <property type="protein sequence ID" value="MFD0869061.1"/>
    <property type="molecule type" value="Genomic_DNA"/>
</dbReference>
<reference evidence="8" key="1">
    <citation type="journal article" date="2019" name="Int. J. Syst. Evol. Microbiol.">
        <title>The Global Catalogue of Microorganisms (GCM) 10K type strain sequencing project: providing services to taxonomists for standard genome sequencing and annotation.</title>
        <authorList>
            <consortium name="The Broad Institute Genomics Platform"/>
            <consortium name="The Broad Institute Genome Sequencing Center for Infectious Disease"/>
            <person name="Wu L."/>
            <person name="Ma J."/>
        </authorList>
    </citation>
    <scope>NUCLEOTIDE SEQUENCE [LARGE SCALE GENOMIC DNA]</scope>
    <source>
        <strain evidence="8">CCUG 57263</strain>
    </source>
</reference>
<evidence type="ECO:0000256" key="5">
    <source>
        <dbReference type="SAM" id="Phobius"/>
    </source>
</evidence>
<keyword evidence="3 5" id="KW-1133">Transmembrane helix</keyword>
<protein>
    <submittedName>
        <fullName evidence="7">Sulfate permease</fullName>
    </submittedName>
</protein>
<feature type="transmembrane region" description="Helical" evidence="5">
    <location>
        <begin position="69"/>
        <end position="86"/>
    </location>
</feature>
<feature type="transmembrane region" description="Helical" evidence="5">
    <location>
        <begin position="376"/>
        <end position="403"/>
    </location>
</feature>
<dbReference type="Pfam" id="PF00916">
    <property type="entry name" value="Sulfate_transp"/>
    <property type="match status" value="1"/>
</dbReference>
<feature type="transmembrane region" description="Helical" evidence="5">
    <location>
        <begin position="339"/>
        <end position="356"/>
    </location>
</feature>
<dbReference type="InterPro" id="IPR002645">
    <property type="entry name" value="STAS_dom"/>
</dbReference>
<keyword evidence="8" id="KW-1185">Reference proteome</keyword>
<feature type="transmembrane region" description="Helical" evidence="5">
    <location>
        <begin position="122"/>
        <end position="146"/>
    </location>
</feature>
<name>A0ABW3D933_9BACL</name>
<dbReference type="PROSITE" id="PS01130">
    <property type="entry name" value="SLC26A"/>
    <property type="match status" value="1"/>
</dbReference>
<evidence type="ECO:0000313" key="8">
    <source>
        <dbReference type="Proteomes" id="UP001597120"/>
    </source>
</evidence>
<comment type="caution">
    <text evidence="7">The sequence shown here is derived from an EMBL/GenBank/DDBJ whole genome shotgun (WGS) entry which is preliminary data.</text>
</comment>
<dbReference type="RefSeq" id="WP_379287457.1">
    <property type="nucleotide sequence ID" value="NZ_JBHTIU010000027.1"/>
</dbReference>
<organism evidence="7 8">
    <name type="scientific">Paenibacillus residui</name>
    <dbReference type="NCBI Taxonomy" id="629724"/>
    <lineage>
        <taxon>Bacteria</taxon>
        <taxon>Bacillati</taxon>
        <taxon>Bacillota</taxon>
        <taxon>Bacilli</taxon>
        <taxon>Bacillales</taxon>
        <taxon>Paenibacillaceae</taxon>
        <taxon>Paenibacillus</taxon>
    </lineage>
</organism>
<feature type="transmembrane region" description="Helical" evidence="5">
    <location>
        <begin position="166"/>
        <end position="188"/>
    </location>
</feature>
<dbReference type="PANTHER" id="PTHR11814">
    <property type="entry name" value="SULFATE TRANSPORTER"/>
    <property type="match status" value="1"/>
</dbReference>
<dbReference type="Pfam" id="PF01740">
    <property type="entry name" value="STAS"/>
    <property type="match status" value="1"/>
</dbReference>
<feature type="transmembrane region" description="Helical" evidence="5">
    <location>
        <begin position="195"/>
        <end position="220"/>
    </location>
</feature>
<dbReference type="NCBIfam" id="TIGR00815">
    <property type="entry name" value="sulP"/>
    <property type="match status" value="1"/>
</dbReference>
<dbReference type="InterPro" id="IPR011547">
    <property type="entry name" value="SLC26A/SulP_dom"/>
</dbReference>
<dbReference type="SUPFAM" id="SSF52091">
    <property type="entry name" value="SpoIIaa-like"/>
    <property type="match status" value="1"/>
</dbReference>
<evidence type="ECO:0000313" key="7">
    <source>
        <dbReference type="EMBL" id="MFD0869061.1"/>
    </source>
</evidence>
<comment type="subcellular location">
    <subcellularLocation>
        <location evidence="1">Membrane</location>
        <topology evidence="1">Multi-pass membrane protein</topology>
    </subcellularLocation>
</comment>
<dbReference type="InterPro" id="IPR001902">
    <property type="entry name" value="SLC26A/SulP_fam"/>
</dbReference>
<keyword evidence="4 5" id="KW-0472">Membrane</keyword>
<dbReference type="Gene3D" id="3.30.750.24">
    <property type="entry name" value="STAS domain"/>
    <property type="match status" value="1"/>
</dbReference>
<feature type="transmembrane region" description="Helical" evidence="5">
    <location>
        <begin position="21"/>
        <end position="39"/>
    </location>
</feature>
<evidence type="ECO:0000256" key="3">
    <source>
        <dbReference type="ARBA" id="ARBA00022989"/>
    </source>
</evidence>
<feature type="transmembrane region" description="Helical" evidence="5">
    <location>
        <begin position="45"/>
        <end position="62"/>
    </location>
</feature>
<dbReference type="InterPro" id="IPR036513">
    <property type="entry name" value="STAS_dom_sf"/>
</dbReference>
<evidence type="ECO:0000259" key="6">
    <source>
        <dbReference type="PROSITE" id="PS50801"/>
    </source>
</evidence>
<gene>
    <name evidence="7" type="primary">sulP</name>
    <name evidence="7" type="ORF">ACFQ03_07855</name>
</gene>
<evidence type="ECO:0000256" key="1">
    <source>
        <dbReference type="ARBA" id="ARBA00004141"/>
    </source>
</evidence>
<evidence type="ECO:0000256" key="2">
    <source>
        <dbReference type="ARBA" id="ARBA00022692"/>
    </source>
</evidence>
<accession>A0ABW3D933</accession>
<feature type="domain" description="STAS" evidence="6">
    <location>
        <begin position="438"/>
        <end position="540"/>
    </location>
</feature>
<dbReference type="Proteomes" id="UP001597120">
    <property type="component" value="Unassembled WGS sequence"/>
</dbReference>
<proteinExistence type="predicted"/>
<dbReference type="InterPro" id="IPR018045">
    <property type="entry name" value="S04_transporter_CS"/>
</dbReference>
<feature type="transmembrane region" description="Helical" evidence="5">
    <location>
        <begin position="240"/>
        <end position="264"/>
    </location>
</feature>
<feature type="transmembrane region" description="Helical" evidence="5">
    <location>
        <begin position="92"/>
        <end position="110"/>
    </location>
</feature>
<sequence>MINSRWEGYRLADLRKDFISGMTVGVIAIPLGMAFAIASGVKPEYGLYTTIVAGIIIALLGGSKYQVGGPTGAFIPILLAIVLQYGYENLLIAGWMAGIILVLLGLLKLGTVIQYIPRPVTIGFTSGIAVIIFTGQIAGFLGLTGLEQRQSFVGTVLELARSLHTVQWGSVATAAVSLGLLLAIGKWLPKLPASLVALIGSALFAAFFFGDGIATIGSEFGAIPGTLPKFQMPELTLEKIIMLLGPAFTIALLGAIESLLSAVVADGMSGTRHNSNRELLGQGVANIVTPMFGGIPATGAIARTAANIKSGAVSPLSAVIHGLTVLAVLLLFAPYASQIPLAGMAPILMVVAWNMSSRRHFIQLMKMRNGDSVVALVTFTLTVFINLTAAVGIGLVLAALLFIKRMSEMLTVNKVFPLRATDDGEGSGSPAAGDCPLVRIYSVEGPLFFGAAQYLLNTLMDTVQSTPKALILELGRMPFIDATGEANLHMLVRHFQEKDCLVLVAGIQSQPREMLVRSGLYSRIGRSNFFARWEEAVDHVLARQDMSPCVQCSSCVWRSGVGREGASVFLASDPSCAEESTPLGQTADHG</sequence>
<dbReference type="CDD" id="cd07042">
    <property type="entry name" value="STAS_SulP_like_sulfate_transporter"/>
    <property type="match status" value="1"/>
</dbReference>
<dbReference type="PROSITE" id="PS50801">
    <property type="entry name" value="STAS"/>
    <property type="match status" value="1"/>
</dbReference>
<evidence type="ECO:0000256" key="4">
    <source>
        <dbReference type="ARBA" id="ARBA00023136"/>
    </source>
</evidence>
<keyword evidence="2 5" id="KW-0812">Transmembrane</keyword>